<keyword evidence="7 8" id="KW-0472">Membrane</keyword>
<evidence type="ECO:0000313" key="10">
    <source>
        <dbReference type="EMBL" id="APH72457.1"/>
    </source>
</evidence>
<dbReference type="InterPro" id="IPR035906">
    <property type="entry name" value="MetI-like_sf"/>
</dbReference>
<keyword evidence="11" id="KW-1185">Reference proteome</keyword>
<dbReference type="Proteomes" id="UP000182840">
    <property type="component" value="Chromosome"/>
</dbReference>
<gene>
    <name evidence="10" type="ORF">BSQ44_14635</name>
</gene>
<dbReference type="AlphaFoldDB" id="A0A1L3SSR0"/>
<evidence type="ECO:0000259" key="9">
    <source>
        <dbReference type="PROSITE" id="PS50928"/>
    </source>
</evidence>
<evidence type="ECO:0000313" key="11">
    <source>
        <dbReference type="Proteomes" id="UP000182840"/>
    </source>
</evidence>
<dbReference type="PANTHER" id="PTHR43848">
    <property type="entry name" value="PUTRESCINE TRANSPORT SYSTEM PERMEASE PROTEIN POTI"/>
    <property type="match status" value="1"/>
</dbReference>
<evidence type="ECO:0000256" key="3">
    <source>
        <dbReference type="ARBA" id="ARBA00022448"/>
    </source>
</evidence>
<dbReference type="Gene3D" id="1.10.3720.10">
    <property type="entry name" value="MetI-like"/>
    <property type="match status" value="1"/>
</dbReference>
<dbReference type="KEGG" id="meso:BSQ44_14635"/>
<dbReference type="STRING" id="1670800.BSQ44_14635"/>
<feature type="transmembrane region" description="Helical" evidence="8">
    <location>
        <begin position="182"/>
        <end position="205"/>
    </location>
</feature>
<evidence type="ECO:0000256" key="7">
    <source>
        <dbReference type="ARBA" id="ARBA00023136"/>
    </source>
</evidence>
<keyword evidence="5 8" id="KW-0812">Transmembrane</keyword>
<comment type="subcellular location">
    <subcellularLocation>
        <location evidence="1 8">Cell membrane</location>
        <topology evidence="1 8">Multi-pass membrane protein</topology>
    </subcellularLocation>
</comment>
<evidence type="ECO:0000256" key="4">
    <source>
        <dbReference type="ARBA" id="ARBA00022475"/>
    </source>
</evidence>
<dbReference type="InterPro" id="IPR000515">
    <property type="entry name" value="MetI-like"/>
</dbReference>
<evidence type="ECO:0000256" key="1">
    <source>
        <dbReference type="ARBA" id="ARBA00004651"/>
    </source>
</evidence>
<feature type="domain" description="ABC transmembrane type-1" evidence="9">
    <location>
        <begin position="70"/>
        <end position="257"/>
    </location>
</feature>
<evidence type="ECO:0000256" key="5">
    <source>
        <dbReference type="ARBA" id="ARBA00022692"/>
    </source>
</evidence>
<dbReference type="PANTHER" id="PTHR43848:SF2">
    <property type="entry name" value="PUTRESCINE TRANSPORT SYSTEM PERMEASE PROTEIN POTI"/>
    <property type="match status" value="1"/>
</dbReference>
<name>A0A1L3SSR0_9HYPH</name>
<protein>
    <recommendedName>
        <fullName evidence="9">ABC transmembrane type-1 domain-containing protein</fullName>
    </recommendedName>
</protein>
<dbReference type="Pfam" id="PF00528">
    <property type="entry name" value="BPD_transp_1"/>
    <property type="match status" value="1"/>
</dbReference>
<keyword evidence="6 8" id="KW-1133">Transmembrane helix</keyword>
<feature type="transmembrane region" description="Helical" evidence="8">
    <location>
        <begin position="12"/>
        <end position="39"/>
    </location>
</feature>
<feature type="transmembrane region" description="Helical" evidence="8">
    <location>
        <begin position="239"/>
        <end position="261"/>
    </location>
</feature>
<dbReference type="CDD" id="cd06261">
    <property type="entry name" value="TM_PBP2"/>
    <property type="match status" value="1"/>
</dbReference>
<organism evidence="10 11">
    <name type="scientific">Aquibium oceanicum</name>
    <dbReference type="NCBI Taxonomy" id="1670800"/>
    <lineage>
        <taxon>Bacteria</taxon>
        <taxon>Pseudomonadati</taxon>
        <taxon>Pseudomonadota</taxon>
        <taxon>Alphaproteobacteria</taxon>
        <taxon>Hyphomicrobiales</taxon>
        <taxon>Phyllobacteriaceae</taxon>
        <taxon>Aquibium</taxon>
    </lineage>
</organism>
<keyword evidence="4" id="KW-1003">Cell membrane</keyword>
<reference evidence="11" key="1">
    <citation type="submission" date="2016-11" db="EMBL/GenBank/DDBJ databases">
        <title>Mesorhizobium oceanicum sp. nov., isolated from deep seawater in South China Sea.</title>
        <authorList>
            <person name="Fu G.-Y."/>
        </authorList>
    </citation>
    <scope>NUCLEOTIDE SEQUENCE [LARGE SCALE GENOMIC DNA]</scope>
    <source>
        <strain evidence="11">B7</strain>
    </source>
</reference>
<dbReference type="RefSeq" id="WP_072605439.1">
    <property type="nucleotide sequence ID" value="NZ_CP018171.1"/>
</dbReference>
<feature type="transmembrane region" description="Helical" evidence="8">
    <location>
        <begin position="105"/>
        <end position="132"/>
    </location>
</feature>
<evidence type="ECO:0000256" key="6">
    <source>
        <dbReference type="ARBA" id="ARBA00022989"/>
    </source>
</evidence>
<dbReference type="SUPFAM" id="SSF161098">
    <property type="entry name" value="MetI-like"/>
    <property type="match status" value="1"/>
</dbReference>
<keyword evidence="3 8" id="KW-0813">Transport</keyword>
<accession>A0A1L3SSR0</accession>
<feature type="transmembrane region" description="Helical" evidence="8">
    <location>
        <begin position="138"/>
        <end position="162"/>
    </location>
</feature>
<dbReference type="GO" id="GO:0005886">
    <property type="term" value="C:plasma membrane"/>
    <property type="evidence" value="ECO:0007669"/>
    <property type="project" value="UniProtKB-SubCell"/>
</dbReference>
<dbReference type="InterPro" id="IPR051789">
    <property type="entry name" value="Bact_Polyamine_Transport"/>
</dbReference>
<dbReference type="EMBL" id="CP018171">
    <property type="protein sequence ID" value="APH72457.1"/>
    <property type="molecule type" value="Genomic_DNA"/>
</dbReference>
<comment type="similarity">
    <text evidence="2">Belongs to the binding-protein-dependent transport system permease family. CysTW subfamily.</text>
</comment>
<dbReference type="OrthoDB" id="9808399at2"/>
<dbReference type="GO" id="GO:0055085">
    <property type="term" value="P:transmembrane transport"/>
    <property type="evidence" value="ECO:0007669"/>
    <property type="project" value="InterPro"/>
</dbReference>
<sequence length="270" mass="29173">MNASGSRPADVAGYLFAAWFWLVLAFLFAPLVVVVVFSFNASEISTLPFAGFTLRWYQQMLANEDLRTSLANSLIVSGFTVVISTTLGVTAAYGIHRYASGMRTVLNSAAIMPIMVPRLILGIALLTFFNLFQANLSLATVVLGHVVFSLPYVVLIVSARLVGFNPALEEAARDLGAGTFTVFWRIVLPLLRPAILGGALLSFTLSFDEVVVTFFTTGTDNTLPMMIWSMLRFGITPEINAVATFTIIVSGLAAVTAEFMIRRSQKAGGV</sequence>
<evidence type="ECO:0000256" key="2">
    <source>
        <dbReference type="ARBA" id="ARBA00007069"/>
    </source>
</evidence>
<feature type="transmembrane region" description="Helical" evidence="8">
    <location>
        <begin position="70"/>
        <end position="93"/>
    </location>
</feature>
<proteinExistence type="inferred from homology"/>
<evidence type="ECO:0000256" key="8">
    <source>
        <dbReference type="RuleBase" id="RU363032"/>
    </source>
</evidence>
<dbReference type="PROSITE" id="PS50928">
    <property type="entry name" value="ABC_TM1"/>
    <property type="match status" value="1"/>
</dbReference>